<dbReference type="GeneID" id="24164824"/>
<evidence type="ECO:0000313" key="2">
    <source>
        <dbReference type="EMBL" id="KJF60758.1"/>
    </source>
</evidence>
<feature type="region of interest" description="Disordered" evidence="1">
    <location>
        <begin position="32"/>
        <end position="72"/>
    </location>
</feature>
<reference evidence="3" key="1">
    <citation type="journal article" date="2009" name="Genome Res.">
        <title>Comparative genomic analyses of the human fungal pathogens Coccidioides and their relatives.</title>
        <authorList>
            <person name="Sharpton T.J."/>
            <person name="Stajich J.E."/>
            <person name="Rounsley S.D."/>
            <person name="Gardner M.J."/>
            <person name="Wortman J.R."/>
            <person name="Jordar V.S."/>
            <person name="Maiti R."/>
            <person name="Kodira C.D."/>
            <person name="Neafsey D.E."/>
            <person name="Zeng Q."/>
            <person name="Hung C.-Y."/>
            <person name="McMahan C."/>
            <person name="Muszewska A."/>
            <person name="Grynberg M."/>
            <person name="Mandel M.A."/>
            <person name="Kellner E.M."/>
            <person name="Barker B.M."/>
            <person name="Galgiani J.N."/>
            <person name="Orbach M.J."/>
            <person name="Kirkland T.N."/>
            <person name="Cole G.T."/>
            <person name="Henn M.R."/>
            <person name="Birren B.W."/>
            <person name="Taylor J.W."/>
        </authorList>
    </citation>
    <scope>NUCLEOTIDE SEQUENCE [LARGE SCALE GENOMIC DNA]</scope>
    <source>
        <strain evidence="3">RS</strain>
    </source>
</reference>
<name>A0A0D8JWV4_COCIM</name>
<keyword evidence="3" id="KW-1185">Reference proteome</keyword>
<dbReference type="VEuPathDB" id="FungiDB:CIMG_13197"/>
<sequence length="152" mass="16499">MWLLVAVEVLVVVDRGGEGQLQLLNSYLAARTKQRSEGKQKETKTAEESSRVVWVPGGAERPQVEKGIQHERKDLRGRPELGLKDWGWIAHLAGNGELFARAVLGECLRSRSHRNSQTGLTPSCPRSGSHDWCPGNGNIPAAAASEGRGSPP</sequence>
<gene>
    <name evidence="2" type="ORF">CIMG_13197</name>
</gene>
<dbReference type="RefSeq" id="XP_004445016.1">
    <property type="nucleotide sequence ID" value="XM_004444959.1"/>
</dbReference>
<feature type="compositionally biased region" description="Basic and acidic residues" evidence="1">
    <location>
        <begin position="62"/>
        <end position="72"/>
    </location>
</feature>
<dbReference type="Proteomes" id="UP000001261">
    <property type="component" value="Unassembled WGS sequence"/>
</dbReference>
<dbReference type="InParanoid" id="A0A0D8JWV4"/>
<proteinExistence type="predicted"/>
<organism evidence="2 3">
    <name type="scientific">Coccidioides immitis (strain RS)</name>
    <name type="common">Valley fever fungus</name>
    <dbReference type="NCBI Taxonomy" id="246410"/>
    <lineage>
        <taxon>Eukaryota</taxon>
        <taxon>Fungi</taxon>
        <taxon>Dikarya</taxon>
        <taxon>Ascomycota</taxon>
        <taxon>Pezizomycotina</taxon>
        <taxon>Eurotiomycetes</taxon>
        <taxon>Eurotiomycetidae</taxon>
        <taxon>Onygenales</taxon>
        <taxon>Onygenaceae</taxon>
        <taxon>Coccidioides</taxon>
    </lineage>
</organism>
<evidence type="ECO:0000256" key="1">
    <source>
        <dbReference type="SAM" id="MobiDB-lite"/>
    </source>
</evidence>
<accession>A0A0D8JWV4</accession>
<dbReference type="AlphaFoldDB" id="A0A0D8JWV4"/>
<evidence type="ECO:0000313" key="3">
    <source>
        <dbReference type="Proteomes" id="UP000001261"/>
    </source>
</evidence>
<dbReference type="EMBL" id="GG704913">
    <property type="protein sequence ID" value="KJF60758.1"/>
    <property type="molecule type" value="Genomic_DNA"/>
</dbReference>
<feature type="compositionally biased region" description="Basic and acidic residues" evidence="1">
    <location>
        <begin position="34"/>
        <end position="50"/>
    </location>
</feature>
<dbReference type="KEGG" id="cim:CIMG_13197"/>
<feature type="region of interest" description="Disordered" evidence="1">
    <location>
        <begin position="112"/>
        <end position="152"/>
    </location>
</feature>
<reference evidence="3" key="2">
    <citation type="journal article" date="2010" name="Genome Res.">
        <title>Population genomic sequencing of Coccidioides fungi reveals recent hybridization and transposon control.</title>
        <authorList>
            <person name="Neafsey D.E."/>
            <person name="Barker B.M."/>
            <person name="Sharpton T.J."/>
            <person name="Stajich J.E."/>
            <person name="Park D.J."/>
            <person name="Whiston E."/>
            <person name="Hung C.-Y."/>
            <person name="McMahan C."/>
            <person name="White J."/>
            <person name="Sykes S."/>
            <person name="Heiman D."/>
            <person name="Young S."/>
            <person name="Zeng Q."/>
            <person name="Abouelleil A."/>
            <person name="Aftuck L."/>
            <person name="Bessette D."/>
            <person name="Brown A."/>
            <person name="FitzGerald M."/>
            <person name="Lui A."/>
            <person name="Macdonald J.P."/>
            <person name="Priest M."/>
            <person name="Orbach M.J."/>
            <person name="Galgiani J.N."/>
            <person name="Kirkland T.N."/>
            <person name="Cole G.T."/>
            <person name="Birren B.W."/>
            <person name="Henn M.R."/>
            <person name="Taylor J.W."/>
            <person name="Rounsley S.D."/>
        </authorList>
    </citation>
    <scope>GENOME REANNOTATION</scope>
    <source>
        <strain evidence="3">RS</strain>
    </source>
</reference>
<protein>
    <submittedName>
        <fullName evidence="2">Uncharacterized protein</fullName>
    </submittedName>
</protein>
<feature type="compositionally biased region" description="Polar residues" evidence="1">
    <location>
        <begin position="115"/>
        <end position="126"/>
    </location>
</feature>